<sequence>MTFSIEIKCEPNGLEEVDYYADKIYPQATARETLEMRILNPTSESTFSSIPSGNPEYNPTSMHRWALQSDASASVYPELRFSNSSNTNVIEAGHALIESAHVHPVSMPQNSRPDSLFIDESPRSRLISQIGPICKDGVEWFLKVFLFIDERSPDGIPWSCWYSRGSRPYRVNEDPETPVPPSFSELDPNAPIPSIILHENIRYNYLGPRYDTGREPFQLYCWSASYMEDWKWGHRVLDPYTLAAEQSLIKLMPEREDLSLNFQLHGEPPYKAIQLEWVREDVRRSLLQL</sequence>
<dbReference type="EMBL" id="JBANRG010000095">
    <property type="protein sequence ID" value="KAK7436348.1"/>
    <property type="molecule type" value="Genomic_DNA"/>
</dbReference>
<protein>
    <submittedName>
        <fullName evidence="1">Uncharacterized protein</fullName>
    </submittedName>
</protein>
<dbReference type="Proteomes" id="UP001498398">
    <property type="component" value="Unassembled WGS sequence"/>
</dbReference>
<evidence type="ECO:0000313" key="2">
    <source>
        <dbReference type="Proteomes" id="UP001498398"/>
    </source>
</evidence>
<proteinExistence type="predicted"/>
<organism evidence="1 2">
    <name type="scientific">Marasmiellus scandens</name>
    <dbReference type="NCBI Taxonomy" id="2682957"/>
    <lineage>
        <taxon>Eukaryota</taxon>
        <taxon>Fungi</taxon>
        <taxon>Dikarya</taxon>
        <taxon>Basidiomycota</taxon>
        <taxon>Agaricomycotina</taxon>
        <taxon>Agaricomycetes</taxon>
        <taxon>Agaricomycetidae</taxon>
        <taxon>Agaricales</taxon>
        <taxon>Marasmiineae</taxon>
        <taxon>Omphalotaceae</taxon>
        <taxon>Marasmiellus</taxon>
    </lineage>
</organism>
<name>A0ABR1IQE2_9AGAR</name>
<evidence type="ECO:0000313" key="1">
    <source>
        <dbReference type="EMBL" id="KAK7436348.1"/>
    </source>
</evidence>
<reference evidence="1 2" key="1">
    <citation type="submission" date="2024-01" db="EMBL/GenBank/DDBJ databases">
        <title>A draft genome for the cacao thread blight pathogen Marasmiellus scandens.</title>
        <authorList>
            <person name="Baruah I.K."/>
            <person name="Leung J."/>
            <person name="Bukari Y."/>
            <person name="Amoako-Attah I."/>
            <person name="Meinhardt L.W."/>
            <person name="Bailey B.A."/>
            <person name="Cohen S.P."/>
        </authorList>
    </citation>
    <scope>NUCLEOTIDE SEQUENCE [LARGE SCALE GENOMIC DNA]</scope>
    <source>
        <strain evidence="1 2">GH-19</strain>
    </source>
</reference>
<comment type="caution">
    <text evidence="1">The sequence shown here is derived from an EMBL/GenBank/DDBJ whole genome shotgun (WGS) entry which is preliminary data.</text>
</comment>
<gene>
    <name evidence="1" type="ORF">VKT23_019196</name>
</gene>
<accession>A0ABR1IQE2</accession>
<keyword evidence="2" id="KW-1185">Reference proteome</keyword>